<gene>
    <name evidence="1" type="ORF">ALC57_10183</name>
</gene>
<protein>
    <submittedName>
        <fullName evidence="1">Uncharacterized protein</fullName>
    </submittedName>
</protein>
<name>A0A151J4H3_9HYME</name>
<dbReference type="Proteomes" id="UP000078492">
    <property type="component" value="Unassembled WGS sequence"/>
</dbReference>
<dbReference type="EMBL" id="KQ980143">
    <property type="protein sequence ID" value="KYN17534.1"/>
    <property type="molecule type" value="Genomic_DNA"/>
</dbReference>
<evidence type="ECO:0000313" key="1">
    <source>
        <dbReference type="EMBL" id="KYN17534.1"/>
    </source>
</evidence>
<sequence length="98" mass="10890">MKFVLQPLTIRVTNCDAISRIIGSGVEKPKHGEMLPNTIRAIICGPSNCVKTNVLISLLESPNSVRRERVRLHLSTKSATLRSPTTATSFHRARRVQI</sequence>
<evidence type="ECO:0000313" key="2">
    <source>
        <dbReference type="Proteomes" id="UP000078492"/>
    </source>
</evidence>
<accession>A0A151J4H3</accession>
<proteinExistence type="predicted"/>
<organism evidence="1 2">
    <name type="scientific">Trachymyrmex cornetzi</name>
    <dbReference type="NCBI Taxonomy" id="471704"/>
    <lineage>
        <taxon>Eukaryota</taxon>
        <taxon>Metazoa</taxon>
        <taxon>Ecdysozoa</taxon>
        <taxon>Arthropoda</taxon>
        <taxon>Hexapoda</taxon>
        <taxon>Insecta</taxon>
        <taxon>Pterygota</taxon>
        <taxon>Neoptera</taxon>
        <taxon>Endopterygota</taxon>
        <taxon>Hymenoptera</taxon>
        <taxon>Apocrita</taxon>
        <taxon>Aculeata</taxon>
        <taxon>Formicoidea</taxon>
        <taxon>Formicidae</taxon>
        <taxon>Myrmicinae</taxon>
        <taxon>Trachymyrmex</taxon>
    </lineage>
</organism>
<reference evidence="1 2" key="1">
    <citation type="submission" date="2015-09" db="EMBL/GenBank/DDBJ databases">
        <title>Trachymyrmex cornetzi WGS genome.</title>
        <authorList>
            <person name="Nygaard S."/>
            <person name="Hu H."/>
            <person name="Boomsma J."/>
            <person name="Zhang G."/>
        </authorList>
    </citation>
    <scope>NUCLEOTIDE SEQUENCE [LARGE SCALE GENOMIC DNA]</scope>
    <source>
        <strain evidence="1">Tcor2-1</strain>
        <tissue evidence="1">Whole body</tissue>
    </source>
</reference>
<feature type="non-terminal residue" evidence="1">
    <location>
        <position position="98"/>
    </location>
</feature>
<keyword evidence="2" id="KW-1185">Reference proteome</keyword>
<dbReference type="AlphaFoldDB" id="A0A151J4H3"/>